<evidence type="ECO:0000256" key="1">
    <source>
        <dbReference type="ARBA" id="ARBA00008889"/>
    </source>
</evidence>
<dbReference type="SUPFAM" id="SSF160369">
    <property type="entry name" value="Ribosomal protein L10-like"/>
    <property type="match status" value="1"/>
</dbReference>
<dbReference type="RefSeq" id="XP_029658143.1">
    <property type="nucleotide sequence ID" value="XM_029802283.2"/>
</dbReference>
<dbReference type="PANTHER" id="PTHR11560">
    <property type="entry name" value="39S RIBOSOMAL PROTEIN L10, MITOCHONDRIAL"/>
    <property type="match status" value="1"/>
</dbReference>
<protein>
    <recommendedName>
        <fullName evidence="4">Large ribosomal subunit protein uL10m</fullName>
    </recommendedName>
    <alternativeName>
        <fullName evidence="5">39S ribosomal protein L10, mitochondrial</fullName>
    </alternativeName>
</protein>
<dbReference type="InterPro" id="IPR043141">
    <property type="entry name" value="Ribosomal_uL10-like_sf"/>
</dbReference>
<dbReference type="InterPro" id="IPR047865">
    <property type="entry name" value="Ribosomal_uL10_bac_type"/>
</dbReference>
<dbReference type="KEGG" id="osn:115232420"/>
<keyword evidence="6" id="KW-1185">Reference proteome</keyword>
<name>A0A6P7U2F9_9MOLL</name>
<proteinExistence type="inferred from homology"/>
<evidence type="ECO:0000313" key="7">
    <source>
        <dbReference type="RefSeq" id="XP_029658143.1"/>
    </source>
</evidence>
<dbReference type="Proteomes" id="UP000515154">
    <property type="component" value="Linkage group LG2"/>
</dbReference>
<dbReference type="GO" id="GO:1990904">
    <property type="term" value="C:ribonucleoprotein complex"/>
    <property type="evidence" value="ECO:0007669"/>
    <property type="project" value="UniProtKB-KW"/>
</dbReference>
<evidence type="ECO:0000256" key="2">
    <source>
        <dbReference type="ARBA" id="ARBA00022980"/>
    </source>
</evidence>
<keyword evidence="3" id="KW-0687">Ribonucleoprotein</keyword>
<organism evidence="6 7">
    <name type="scientific">Octopus sinensis</name>
    <name type="common">East Asian common octopus</name>
    <dbReference type="NCBI Taxonomy" id="2607531"/>
    <lineage>
        <taxon>Eukaryota</taxon>
        <taxon>Metazoa</taxon>
        <taxon>Spiralia</taxon>
        <taxon>Lophotrochozoa</taxon>
        <taxon>Mollusca</taxon>
        <taxon>Cephalopoda</taxon>
        <taxon>Coleoidea</taxon>
        <taxon>Octopodiformes</taxon>
        <taxon>Octopoda</taxon>
        <taxon>Incirrata</taxon>
        <taxon>Octopodidae</taxon>
        <taxon>Octopus</taxon>
    </lineage>
</organism>
<dbReference type="InterPro" id="IPR001790">
    <property type="entry name" value="Ribosomal_uL10"/>
</dbReference>
<dbReference type="AlphaFoldDB" id="A0A6P7U2F9"/>
<evidence type="ECO:0000256" key="4">
    <source>
        <dbReference type="ARBA" id="ARBA00035707"/>
    </source>
</evidence>
<evidence type="ECO:0000256" key="5">
    <source>
        <dbReference type="ARBA" id="ARBA00035716"/>
    </source>
</evidence>
<gene>
    <name evidence="7" type="primary">LOC115232420</name>
</gene>
<reference evidence="7" key="1">
    <citation type="submission" date="2025-08" db="UniProtKB">
        <authorList>
            <consortium name="RefSeq"/>
        </authorList>
    </citation>
    <scope>IDENTIFICATION</scope>
</reference>
<keyword evidence="2 7" id="KW-0689">Ribosomal protein</keyword>
<evidence type="ECO:0000256" key="3">
    <source>
        <dbReference type="ARBA" id="ARBA00023274"/>
    </source>
</evidence>
<sequence>MAALCNVRNKIFQPLFSQVRHRKSFDVRKPPPPSLIHRLINEVTAPLEVYRRIPMADQCYIGKLAQYTSSKQLNRYEEFMLEQIRKRLKSTRLLLIYQYLPITVAEKKNMQYQLSTQGFRLFHANTKLMKTALAETRWANLCQNISQFTCYISSESLKVSDLLKCTHTMPKLILLGGAIENHLLTRDGVVAFSKLSLENVQSELVGLLASNSATASSLLDHHQRQLVANLKQLSIQDSQD</sequence>
<dbReference type="Pfam" id="PF00466">
    <property type="entry name" value="Ribosomal_L10"/>
    <property type="match status" value="1"/>
</dbReference>
<comment type="similarity">
    <text evidence="1">Belongs to the universal ribosomal protein uL10 family.</text>
</comment>
<dbReference type="GO" id="GO:0005840">
    <property type="term" value="C:ribosome"/>
    <property type="evidence" value="ECO:0007669"/>
    <property type="project" value="UniProtKB-KW"/>
</dbReference>
<dbReference type="Gene3D" id="3.30.70.1730">
    <property type="match status" value="1"/>
</dbReference>
<accession>A0A6P7U2F9</accession>
<evidence type="ECO:0000313" key="6">
    <source>
        <dbReference type="Proteomes" id="UP000515154"/>
    </source>
</evidence>